<keyword evidence="2" id="KW-1185">Reference proteome</keyword>
<comment type="caution">
    <text evidence="1">The sequence shown here is derived from an EMBL/GenBank/DDBJ whole genome shotgun (WGS) entry which is preliminary data.</text>
</comment>
<organism evidence="1 2">
    <name type="scientific">Blastocystis sp. subtype 1 (strain ATCC 50177 / NandII)</name>
    <dbReference type="NCBI Taxonomy" id="478820"/>
    <lineage>
        <taxon>Eukaryota</taxon>
        <taxon>Sar</taxon>
        <taxon>Stramenopiles</taxon>
        <taxon>Bigyra</taxon>
        <taxon>Opalozoa</taxon>
        <taxon>Opalinata</taxon>
        <taxon>Blastocystidae</taxon>
        <taxon>Blastocystis</taxon>
    </lineage>
</organism>
<protein>
    <submittedName>
        <fullName evidence="1">Uncharacterized protein</fullName>
    </submittedName>
</protein>
<dbReference type="EMBL" id="LXWW01000430">
    <property type="protein sequence ID" value="OAO13270.1"/>
    <property type="molecule type" value="Genomic_DNA"/>
</dbReference>
<proteinExistence type="predicted"/>
<dbReference type="AlphaFoldDB" id="A0A196S897"/>
<evidence type="ECO:0000313" key="1">
    <source>
        <dbReference type="EMBL" id="OAO13270.1"/>
    </source>
</evidence>
<reference evidence="1 2" key="1">
    <citation type="submission" date="2016-05" db="EMBL/GenBank/DDBJ databases">
        <title>Nuclear genome of Blastocystis sp. subtype 1 NandII.</title>
        <authorList>
            <person name="Gentekaki E."/>
            <person name="Curtis B."/>
            <person name="Stairs C."/>
            <person name="Eme L."/>
            <person name="Herman E."/>
            <person name="Klimes V."/>
            <person name="Arias M.C."/>
            <person name="Elias M."/>
            <person name="Hilliou F."/>
            <person name="Klute M."/>
            <person name="Malik S.-B."/>
            <person name="Pightling A."/>
            <person name="Rachubinski R."/>
            <person name="Salas D."/>
            <person name="Schlacht A."/>
            <person name="Suga H."/>
            <person name="Archibald J."/>
            <person name="Ball S.G."/>
            <person name="Clark G."/>
            <person name="Dacks J."/>
            <person name="Van Der Giezen M."/>
            <person name="Tsaousis A."/>
            <person name="Roger A."/>
        </authorList>
    </citation>
    <scope>NUCLEOTIDE SEQUENCE [LARGE SCALE GENOMIC DNA]</scope>
    <source>
        <strain evidence="2">ATCC 50177 / NandII</strain>
    </source>
</reference>
<sequence>MNGVGVRRLSASQISIRSYGFASDDSSIYYSRSNGDAAKEYRARLCEPCTFLIDVLVPYELDVYDNRGIETQIWTNVCDKFSSTGRWHAIPAQRIDIHRELRGRIHSFAVSVIPIRCGVFEFTARARAPKSGNSDWVWGSAYDKNETLHVVRTGSQRTGLTQGSVRQLAQWFDDVLTYWLVEDTEPAANRRHSVLAAYTAVFLAVIALQEGEDLEVCLALAVRLSESEWLSNKSNALRILVWCVGSSYLATTFAVSVERYVLGSVSSDAIRRIRLMMADEEQFFVFVPGSLLSLVSTLSLGPSRLRILSALRPVIEAPGLSRMLHASSSSGALMELLLAYVKTHSSRCFSLQFLRQLFLVMVSTESQLVRLYAQRIFRCIYDKSDDEVSSSRRQIILTLVDMLELFQESLRQIEAQQFQQEVEVVVDASGEGGPLFFLLTLIRSLFLSQGPQCSQGFKSNKAIGFVFRCMHSVNIYVSLRAFQLIEFSSSSTLWKMAFQCDARVLERFSEYLEEAEMHWLPSIRNAAESLHQALEKAGIMKNGMINMDSFSIEEDPVQFKLPSRSRSISTSFS</sequence>
<accession>A0A196S897</accession>
<dbReference type="Proteomes" id="UP000078348">
    <property type="component" value="Unassembled WGS sequence"/>
</dbReference>
<name>A0A196S897_BLAHN</name>
<gene>
    <name evidence="1" type="ORF">AV274_5067</name>
</gene>
<evidence type="ECO:0000313" key="2">
    <source>
        <dbReference type="Proteomes" id="UP000078348"/>
    </source>
</evidence>